<keyword evidence="2" id="KW-1185">Reference proteome</keyword>
<organism evidence="1 2">
    <name type="scientific">Clostridium gasigenes</name>
    <dbReference type="NCBI Taxonomy" id="94869"/>
    <lineage>
        <taxon>Bacteria</taxon>
        <taxon>Bacillati</taxon>
        <taxon>Bacillota</taxon>
        <taxon>Clostridia</taxon>
        <taxon>Eubacteriales</taxon>
        <taxon>Clostridiaceae</taxon>
        <taxon>Clostridium</taxon>
    </lineage>
</organism>
<name>A0A1H0VL03_9CLOT</name>
<reference evidence="1 2" key="1">
    <citation type="submission" date="2016-10" db="EMBL/GenBank/DDBJ databases">
        <authorList>
            <person name="de Groot N.N."/>
        </authorList>
    </citation>
    <scope>NUCLEOTIDE SEQUENCE [LARGE SCALE GENOMIC DNA]</scope>
    <source>
        <strain evidence="1 2">DSM 12272</strain>
    </source>
</reference>
<dbReference type="Proteomes" id="UP000198597">
    <property type="component" value="Unassembled WGS sequence"/>
</dbReference>
<protein>
    <submittedName>
        <fullName evidence="1">Uncharacterized protein</fullName>
    </submittedName>
</protein>
<evidence type="ECO:0000313" key="1">
    <source>
        <dbReference type="EMBL" id="SDP78865.1"/>
    </source>
</evidence>
<dbReference type="AlphaFoldDB" id="A0A1H0VL03"/>
<gene>
    <name evidence="1" type="ORF">SAMN04488529_11742</name>
</gene>
<dbReference type="RefSeq" id="WP_089972816.1">
    <property type="nucleotide sequence ID" value="NZ_FNJM01000017.1"/>
</dbReference>
<dbReference type="OrthoDB" id="5361950at2"/>
<sequence length="79" mass="9349">MDYENKKVNNNISLLKQFKVPAMEDYFLEVRFKYPTGTWSGCIPISSRYQGIHIPQNKVDVFHYAEICYSHLLKNLLCF</sequence>
<proteinExistence type="predicted"/>
<dbReference type="EMBL" id="FNJM01000017">
    <property type="protein sequence ID" value="SDP78865.1"/>
    <property type="molecule type" value="Genomic_DNA"/>
</dbReference>
<evidence type="ECO:0000313" key="2">
    <source>
        <dbReference type="Proteomes" id="UP000198597"/>
    </source>
</evidence>
<accession>A0A1H0VL03</accession>